<evidence type="ECO:0000313" key="2">
    <source>
        <dbReference type="Proteomes" id="UP000321440"/>
    </source>
</evidence>
<name>A0A511W7D2_9BACI</name>
<reference evidence="1 2" key="1">
    <citation type="submission" date="2019-07" db="EMBL/GenBank/DDBJ databases">
        <title>Whole genome shotgun sequence of Alkalibacillus haloalkaliphilus NBRC 103110.</title>
        <authorList>
            <person name="Hosoyama A."/>
            <person name="Uohara A."/>
            <person name="Ohji S."/>
            <person name="Ichikawa N."/>
        </authorList>
    </citation>
    <scope>NUCLEOTIDE SEQUENCE [LARGE SCALE GENOMIC DNA]</scope>
    <source>
        <strain evidence="1 2">NBRC 103110</strain>
    </source>
</reference>
<sequence>MLMFSRNSAFAGFQGVFVGKVKFSPDYSENRRNIEIFAGLSPGFADNPDNGIANYLELKSRHERTFCYIIRVSLIEKETDR</sequence>
<gene>
    <name evidence="1" type="ORF">AHA02nite_24170</name>
</gene>
<keyword evidence="2" id="KW-1185">Reference proteome</keyword>
<dbReference type="Proteomes" id="UP000321440">
    <property type="component" value="Unassembled WGS sequence"/>
</dbReference>
<evidence type="ECO:0000313" key="1">
    <source>
        <dbReference type="EMBL" id="GEN46641.1"/>
    </source>
</evidence>
<proteinExistence type="predicted"/>
<organism evidence="1 2">
    <name type="scientific">Alkalibacillus haloalkaliphilus</name>
    <dbReference type="NCBI Taxonomy" id="94136"/>
    <lineage>
        <taxon>Bacteria</taxon>
        <taxon>Bacillati</taxon>
        <taxon>Bacillota</taxon>
        <taxon>Bacilli</taxon>
        <taxon>Bacillales</taxon>
        <taxon>Bacillaceae</taxon>
        <taxon>Alkalibacillus</taxon>
    </lineage>
</organism>
<comment type="caution">
    <text evidence="1">The sequence shown here is derived from an EMBL/GenBank/DDBJ whole genome shotgun (WGS) entry which is preliminary data.</text>
</comment>
<dbReference type="EMBL" id="BJYA01000017">
    <property type="protein sequence ID" value="GEN46641.1"/>
    <property type="molecule type" value="Genomic_DNA"/>
</dbReference>
<protein>
    <submittedName>
        <fullName evidence="1">Uncharacterized protein</fullName>
    </submittedName>
</protein>
<dbReference type="AlphaFoldDB" id="A0A511W7D2"/>
<accession>A0A511W7D2</accession>